<reference evidence="1 2" key="1">
    <citation type="submission" date="2022-06" db="EMBL/GenBank/DDBJ databases">
        <authorList>
            <person name="Jeon C.O."/>
        </authorList>
    </citation>
    <scope>NUCLEOTIDE SEQUENCE [LARGE SCALE GENOMIC DNA]</scope>
    <source>
        <strain evidence="1 2">KCTC 13943</strain>
    </source>
</reference>
<dbReference type="Proteomes" id="UP001523262">
    <property type="component" value="Unassembled WGS sequence"/>
</dbReference>
<comment type="caution">
    <text evidence="1">The sequence shown here is derived from an EMBL/GenBank/DDBJ whole genome shotgun (WGS) entry which is preliminary data.</text>
</comment>
<protein>
    <submittedName>
        <fullName evidence="1">Uncharacterized protein</fullName>
    </submittedName>
</protein>
<dbReference type="EMBL" id="JAMQCR010000001">
    <property type="protein sequence ID" value="MCM2533583.1"/>
    <property type="molecule type" value="Genomic_DNA"/>
</dbReference>
<gene>
    <name evidence="1" type="ORF">NDK43_15805</name>
</gene>
<evidence type="ECO:0000313" key="1">
    <source>
        <dbReference type="EMBL" id="MCM2533583.1"/>
    </source>
</evidence>
<organism evidence="1 2">
    <name type="scientific">Neobacillus pocheonensis</name>
    <dbReference type="NCBI Taxonomy" id="363869"/>
    <lineage>
        <taxon>Bacteria</taxon>
        <taxon>Bacillati</taxon>
        <taxon>Bacillota</taxon>
        <taxon>Bacilli</taxon>
        <taxon>Bacillales</taxon>
        <taxon>Bacillaceae</taxon>
        <taxon>Neobacillus</taxon>
    </lineage>
</organism>
<accession>A0ABT0WB83</accession>
<sequence length="114" mass="13010">MQTPNLRDFYQKALIPIGLNDQIALMESGSAKNSLTTHWLIALEGVQIPQPKEYFQWKVSIYPSNSEGAFKWNKPLYSSVTMECMDNAIELARSFEAYGKNDQLFSSKLKEKIS</sequence>
<name>A0ABT0WB83_9BACI</name>
<evidence type="ECO:0000313" key="2">
    <source>
        <dbReference type="Proteomes" id="UP001523262"/>
    </source>
</evidence>
<keyword evidence="2" id="KW-1185">Reference proteome</keyword>
<proteinExistence type="predicted"/>